<accession>A0A2S7F505</accession>
<feature type="transmembrane region" description="Helical" evidence="1">
    <location>
        <begin position="146"/>
        <end position="172"/>
    </location>
</feature>
<dbReference type="PANTHER" id="PTHR36833:SF1">
    <property type="entry name" value="INTEGRAL MEMBRANE TRANSPORT PROTEIN"/>
    <property type="match status" value="1"/>
</dbReference>
<proteinExistence type="predicted"/>
<dbReference type="Proteomes" id="UP000238081">
    <property type="component" value="Unassembled WGS sequence"/>
</dbReference>
<organism evidence="2 3">
    <name type="scientific">Clostridium butyricum</name>
    <dbReference type="NCBI Taxonomy" id="1492"/>
    <lineage>
        <taxon>Bacteria</taxon>
        <taxon>Bacillati</taxon>
        <taxon>Bacillota</taxon>
        <taxon>Clostridia</taxon>
        <taxon>Eubacteriales</taxon>
        <taxon>Clostridiaceae</taxon>
        <taxon>Clostridium</taxon>
    </lineage>
</organism>
<dbReference type="Pfam" id="PF06182">
    <property type="entry name" value="ABC2_membrane_6"/>
    <property type="match status" value="1"/>
</dbReference>
<evidence type="ECO:0000313" key="3">
    <source>
        <dbReference type="Proteomes" id="UP000238081"/>
    </source>
</evidence>
<dbReference type="RefSeq" id="WP_043662231.1">
    <property type="nucleotide sequence ID" value="NZ_JSEG01000003.1"/>
</dbReference>
<keyword evidence="1" id="KW-1133">Transmembrane helix</keyword>
<dbReference type="AlphaFoldDB" id="A0A2S7F505"/>
<feature type="transmembrane region" description="Helical" evidence="1">
    <location>
        <begin position="231"/>
        <end position="251"/>
    </location>
</feature>
<evidence type="ECO:0000313" key="2">
    <source>
        <dbReference type="EMBL" id="PPV11974.1"/>
    </source>
</evidence>
<reference evidence="2 3" key="1">
    <citation type="submission" date="2016-01" db="EMBL/GenBank/DDBJ databases">
        <title>Characterization of the Clostridium difficile lineages that are prevalent in Hong Kong and China.</title>
        <authorList>
            <person name="Kwok J.S.-L."/>
            <person name="Lam W.-Y."/>
            <person name="Ip M."/>
            <person name="Chan T.-F."/>
            <person name="Hawkey P.M."/>
            <person name="Tsui S.K.-W."/>
        </authorList>
    </citation>
    <scope>NUCLEOTIDE SEQUENCE [LARGE SCALE GENOMIC DNA]</scope>
    <source>
        <strain evidence="2 3">300064</strain>
    </source>
</reference>
<dbReference type="PANTHER" id="PTHR36833">
    <property type="entry name" value="SLR0610 PROTEIN-RELATED"/>
    <property type="match status" value="1"/>
</dbReference>
<gene>
    <name evidence="2" type="ORF">AWN73_06615</name>
</gene>
<keyword evidence="1" id="KW-0812">Transmembrane</keyword>
<evidence type="ECO:0000256" key="1">
    <source>
        <dbReference type="SAM" id="Phobius"/>
    </source>
</evidence>
<name>A0A2S7F505_CLOBU</name>
<keyword evidence="1" id="KW-0472">Membrane</keyword>
<protein>
    <submittedName>
        <fullName evidence="2">Multidrug ABC transporter permease</fullName>
    </submittedName>
</protein>
<sequence>MMRYIRLYNKFFQQYIKVLIEYRASLVLGLIGFLLVQFTGIIFIQLIFNSVPTLDGWGFYEILFIYGIAQIPRGIDHVFTDYLWIFTWKTIVEGEFDRYLLRPLNPLFQVISESVQPDGLGEIIIGVMLTVYSSAKLGIQFGIKKLIILVVVIIFSTIIYSAIKLAVASIAFWTKSSFSYLFMTYQISSFAKYPIGIYPKFIKFILIGIIPFAFTGYYPAAYFLGKESFQVGVLLTVIISLISITVAYKIWTIGIRSYESAGS</sequence>
<comment type="caution">
    <text evidence="2">The sequence shown here is derived from an EMBL/GenBank/DDBJ whole genome shotgun (WGS) entry which is preliminary data.</text>
</comment>
<feature type="transmembrane region" description="Helical" evidence="1">
    <location>
        <begin position="204"/>
        <end position="225"/>
    </location>
</feature>
<dbReference type="InterPro" id="IPR010390">
    <property type="entry name" value="ABC-2_transporter-like"/>
</dbReference>
<dbReference type="EMBL" id="LRDH01000173">
    <property type="protein sequence ID" value="PPV11974.1"/>
    <property type="molecule type" value="Genomic_DNA"/>
</dbReference>
<feature type="transmembrane region" description="Helical" evidence="1">
    <location>
        <begin position="26"/>
        <end position="48"/>
    </location>
</feature>